<gene>
    <name evidence="6" type="ORF">UFOPK1493_01404</name>
</gene>
<dbReference type="Gene3D" id="3.40.50.740">
    <property type="match status" value="1"/>
</dbReference>
<protein>
    <submittedName>
        <fullName evidence="6">Unannotated protein</fullName>
    </submittedName>
</protein>
<evidence type="ECO:0000313" key="6">
    <source>
        <dbReference type="EMBL" id="CAB4555928.1"/>
    </source>
</evidence>
<dbReference type="Gene3D" id="3.40.228.10">
    <property type="entry name" value="Dimethylsulfoxide Reductase, domain 2"/>
    <property type="match status" value="1"/>
</dbReference>
<dbReference type="AlphaFoldDB" id="A0A6J6D2C2"/>
<dbReference type="PANTHER" id="PTHR43742">
    <property type="entry name" value="TRIMETHYLAMINE-N-OXIDE REDUCTASE"/>
    <property type="match status" value="1"/>
</dbReference>
<evidence type="ECO:0000259" key="5">
    <source>
        <dbReference type="PROSITE" id="PS51669"/>
    </source>
</evidence>
<dbReference type="PANTHER" id="PTHR43742:SF2">
    <property type="entry name" value="ASSIMILATORY NITRATE REDUCTASE CATALYTIC SUBUNIT"/>
    <property type="match status" value="1"/>
</dbReference>
<reference evidence="6" key="1">
    <citation type="submission" date="2020-05" db="EMBL/GenBank/DDBJ databases">
        <authorList>
            <person name="Chiriac C."/>
            <person name="Salcher M."/>
            <person name="Ghai R."/>
            <person name="Kavagutti S V."/>
        </authorList>
    </citation>
    <scope>NUCLEOTIDE SEQUENCE</scope>
</reference>
<evidence type="ECO:0000256" key="1">
    <source>
        <dbReference type="ARBA" id="ARBA00010312"/>
    </source>
</evidence>
<dbReference type="Pfam" id="PF04879">
    <property type="entry name" value="Molybdop_Fe4S4"/>
    <property type="match status" value="1"/>
</dbReference>
<dbReference type="GO" id="GO:0051536">
    <property type="term" value="F:iron-sulfur cluster binding"/>
    <property type="evidence" value="ECO:0007669"/>
    <property type="project" value="UniProtKB-KW"/>
</dbReference>
<name>A0A6J6D2C2_9ZZZZ</name>
<dbReference type="Gene3D" id="2.40.40.20">
    <property type="match status" value="1"/>
</dbReference>
<evidence type="ECO:0000256" key="2">
    <source>
        <dbReference type="ARBA" id="ARBA00022723"/>
    </source>
</evidence>
<dbReference type="GO" id="GO:0016491">
    <property type="term" value="F:oxidoreductase activity"/>
    <property type="evidence" value="ECO:0007669"/>
    <property type="project" value="InterPro"/>
</dbReference>
<dbReference type="Pfam" id="PF01568">
    <property type="entry name" value="Molydop_binding"/>
    <property type="match status" value="1"/>
</dbReference>
<dbReference type="GO" id="GO:0043546">
    <property type="term" value="F:molybdopterin cofactor binding"/>
    <property type="evidence" value="ECO:0007669"/>
    <property type="project" value="InterPro"/>
</dbReference>
<keyword evidence="2" id="KW-0479">Metal-binding</keyword>
<comment type="similarity">
    <text evidence="1">Belongs to the prokaryotic molybdopterin-containing oxidoreductase family.</text>
</comment>
<dbReference type="InterPro" id="IPR006963">
    <property type="entry name" value="Mopterin_OxRdtase_4Fe-4S_dom"/>
</dbReference>
<dbReference type="InterPro" id="IPR050612">
    <property type="entry name" value="Prok_Mopterin_Oxidored"/>
</dbReference>
<dbReference type="PROSITE" id="PS51669">
    <property type="entry name" value="4FE4S_MOW_BIS_MGD"/>
    <property type="match status" value="1"/>
</dbReference>
<dbReference type="SUPFAM" id="SSF53706">
    <property type="entry name" value="Formate dehydrogenase/DMSO reductase, domains 1-3"/>
    <property type="match status" value="1"/>
</dbReference>
<dbReference type="EMBL" id="CAEZSR010000041">
    <property type="protein sequence ID" value="CAB4555928.1"/>
    <property type="molecule type" value="Genomic_DNA"/>
</dbReference>
<dbReference type="InterPro" id="IPR009010">
    <property type="entry name" value="Asp_de-COase-like_dom_sf"/>
</dbReference>
<dbReference type="Gene3D" id="2.20.25.90">
    <property type="entry name" value="ADC-like domains"/>
    <property type="match status" value="1"/>
</dbReference>
<evidence type="ECO:0000256" key="4">
    <source>
        <dbReference type="ARBA" id="ARBA00023014"/>
    </source>
</evidence>
<dbReference type="Pfam" id="PF00384">
    <property type="entry name" value="Molybdopterin"/>
    <property type="match status" value="1"/>
</dbReference>
<dbReference type="InterPro" id="IPR006656">
    <property type="entry name" value="Mopterin_OxRdtase"/>
</dbReference>
<proteinExistence type="inferred from homology"/>
<dbReference type="SUPFAM" id="SSF50692">
    <property type="entry name" value="ADC-like"/>
    <property type="match status" value="1"/>
</dbReference>
<evidence type="ECO:0000256" key="3">
    <source>
        <dbReference type="ARBA" id="ARBA00023004"/>
    </source>
</evidence>
<organism evidence="6">
    <name type="scientific">freshwater metagenome</name>
    <dbReference type="NCBI Taxonomy" id="449393"/>
    <lineage>
        <taxon>unclassified sequences</taxon>
        <taxon>metagenomes</taxon>
        <taxon>ecological metagenomes</taxon>
    </lineage>
</organism>
<dbReference type="InterPro" id="IPR006657">
    <property type="entry name" value="MoPterin_dinucl-bd_dom"/>
</dbReference>
<feature type="domain" description="4Fe-4S Mo/W bis-MGD-type" evidence="5">
    <location>
        <begin position="21"/>
        <end position="77"/>
    </location>
</feature>
<keyword evidence="4" id="KW-0411">Iron-sulfur</keyword>
<dbReference type="SMART" id="SM00926">
    <property type="entry name" value="Molybdop_Fe4S4"/>
    <property type="match status" value="1"/>
</dbReference>
<dbReference type="GO" id="GO:0046872">
    <property type="term" value="F:metal ion binding"/>
    <property type="evidence" value="ECO:0007669"/>
    <property type="project" value="UniProtKB-KW"/>
</dbReference>
<accession>A0A6J6D2C2</accession>
<keyword evidence="3" id="KW-0408">Iron</keyword>
<sequence>MGNPTANSSDTEHTAKHTAELTRVHTFCRICEPSCGLVAHVEDGRLVKLSPDRDHAVTAGFSCHKGLAAVDVHRDPDRLDHPQLRAPDGAWRDVSWDEAMAETARRWRAVVAAHGEHATAAYVGNPMAFNALGSLHVSQLLRSLGVRRSFSSGTQDCANKFVASEAVFGSSNVHPIPDLEHTDLCVVIGENPRASQASFYSIPNVLGEMRRAAARGARFVFVNPRRIETPEQGIGDTLLIRPDTDVWFLAALLHEIDALGGFCEELVLRHGRHLAELRRFLEPYDADSVAEVTGIEPATIRELAQAWVATPRASVHASTGINMGRQGTLAYWLVHMLSFVTGRLDVEGGNLKSDGFYPNARSGAGVPEQGYVETEFGRLRRGALPGTLMSHAILDSDQPIRAMIVVAGNPLLSIAGQDRLRKAFEQLELLVVIDIYPSATAELAHVVLPSTDMYERDDLNIVNIGTSARPFAQYTPAVVEPAADRKPEWWIAHRLLQELGLPSILDDAEPDPWAKWRHMLAKGSGIDLDDLQQGAAEGRPHLLPTPAPGSFFDAQVHTPDGLVDCRPPAFDAAIERCHRLFDETRAELADGRLRLIHRRDAWMHNTWFANVERMKRGGRTTNPVSMHPDDAATLGLAAGEDVVVTSDHGEVATVVELDDRLMRGVVSMVHGWGHAASPRLRVAHRDPGANPNQLLPVGEGSFEPLSSQAHMTGIPVRVRATVTPVATS</sequence>